<dbReference type="AlphaFoldDB" id="A0A5J5CFC5"/>
<name>A0A5J5CFC5_9PERO</name>
<feature type="compositionally biased region" description="Low complexity" evidence="2">
    <location>
        <begin position="216"/>
        <end position="236"/>
    </location>
</feature>
<feature type="region of interest" description="Disordered" evidence="2">
    <location>
        <begin position="745"/>
        <end position="772"/>
    </location>
</feature>
<protein>
    <submittedName>
        <fullName evidence="3">Uncharacterized protein</fullName>
    </submittedName>
</protein>
<reference evidence="3 4" key="1">
    <citation type="submission" date="2019-08" db="EMBL/GenBank/DDBJ databases">
        <title>A chromosome-level genome assembly, high-density linkage maps, and genome scans reveal the genomic architecture of hybrid incompatibilities underlying speciation via character displacement in darters (Percidae: Etheostominae).</title>
        <authorList>
            <person name="Moran R.L."/>
            <person name="Catchen J.M."/>
            <person name="Fuller R.C."/>
        </authorList>
    </citation>
    <scope>NUCLEOTIDE SEQUENCE [LARGE SCALE GENOMIC DNA]</scope>
    <source>
        <strain evidence="3">EspeVRDwgs_2016</strain>
        <tissue evidence="3">Muscle</tissue>
    </source>
</reference>
<evidence type="ECO:0000313" key="3">
    <source>
        <dbReference type="EMBL" id="KAA8580614.1"/>
    </source>
</evidence>
<keyword evidence="4" id="KW-1185">Reference proteome</keyword>
<feature type="compositionally biased region" description="Low complexity" evidence="2">
    <location>
        <begin position="468"/>
        <end position="479"/>
    </location>
</feature>
<comment type="caution">
    <text evidence="3">The sequence shown here is derived from an EMBL/GenBank/DDBJ whole genome shotgun (WGS) entry which is preliminary data.</text>
</comment>
<evidence type="ECO:0000256" key="1">
    <source>
        <dbReference type="SAM" id="Coils"/>
    </source>
</evidence>
<feature type="region of interest" description="Disordered" evidence="2">
    <location>
        <begin position="176"/>
        <end position="269"/>
    </location>
</feature>
<feature type="compositionally biased region" description="Basic and acidic residues" evidence="2">
    <location>
        <begin position="631"/>
        <end position="640"/>
    </location>
</feature>
<dbReference type="EMBL" id="VOFY01000022">
    <property type="protein sequence ID" value="KAA8580614.1"/>
    <property type="molecule type" value="Genomic_DNA"/>
</dbReference>
<keyword evidence="1" id="KW-0175">Coiled coil</keyword>
<feature type="region of interest" description="Disordered" evidence="2">
    <location>
        <begin position="411"/>
        <end position="430"/>
    </location>
</feature>
<evidence type="ECO:0000256" key="2">
    <source>
        <dbReference type="SAM" id="MobiDB-lite"/>
    </source>
</evidence>
<feature type="compositionally biased region" description="Low complexity" evidence="2">
    <location>
        <begin position="593"/>
        <end position="612"/>
    </location>
</feature>
<feature type="region of interest" description="Disordered" evidence="2">
    <location>
        <begin position="630"/>
        <end position="675"/>
    </location>
</feature>
<dbReference type="Proteomes" id="UP000327493">
    <property type="component" value="Chromosome 22"/>
</dbReference>
<feature type="compositionally biased region" description="Basic and acidic residues" evidence="2">
    <location>
        <begin position="356"/>
        <end position="383"/>
    </location>
</feature>
<feature type="compositionally biased region" description="Basic and acidic residues" evidence="2">
    <location>
        <begin position="482"/>
        <end position="499"/>
    </location>
</feature>
<feature type="region of interest" description="Disordered" evidence="2">
    <location>
        <begin position="705"/>
        <end position="728"/>
    </location>
</feature>
<evidence type="ECO:0000313" key="4">
    <source>
        <dbReference type="Proteomes" id="UP000327493"/>
    </source>
</evidence>
<feature type="region of interest" description="Disordered" evidence="2">
    <location>
        <begin position="292"/>
        <end position="394"/>
    </location>
</feature>
<feature type="compositionally biased region" description="Polar residues" evidence="2">
    <location>
        <begin position="451"/>
        <end position="467"/>
    </location>
</feature>
<feature type="region of interest" description="Disordered" evidence="2">
    <location>
        <begin position="451"/>
        <end position="516"/>
    </location>
</feature>
<feature type="coiled-coil region" evidence="1">
    <location>
        <begin position="9"/>
        <end position="36"/>
    </location>
</feature>
<gene>
    <name evidence="3" type="ORF">FQN60_013572</name>
</gene>
<accession>A0A5J5CFC5</accession>
<feature type="region of interest" description="Disordered" evidence="2">
    <location>
        <begin position="124"/>
        <end position="150"/>
    </location>
</feature>
<sequence>MVRETSQWEREEMEKVERMRLEREEATRLLEEETENMGTGPLKLDYKTLAALPTTSLQKLNRFSTPVSLTALMEAPLQAQYGAPLEPLGFGLGHTTKPLSHMDPESCPSLNTDHDYLNGAQFSPNGISATDSAGSSTTINSSTFAPEEEESLVDSQPICFKENPFLVANRKGKGRPLGEQILSGPPAPPSDFTRTESPIREAPYSPTIQPANVHYTSTPTANDNTSSSSPSPATPDGHSPNPFQHGPSPFNSQTSPRAPSPTSPDEFPMNVKQAYKAFAAVPRSLAVLEPQQPELNNEVFDDDIDGQEGAGKGLTGKVSPRPSLTPDRREYMKLAGVPRLSRPSWDLQSPSPGGRDSPEQRSFRDRQKYFEIDVKHQTPEKPKPRVSLVGEDDLKKMREEEERKFEQRAREYLLDEDEEEEEEEDLAKQVAQMKATGKVLLDGVEYNVEPVTSPSQHCATPPSYNVTPPSYCGSSGPSSVDGKGESQRNSLEDSFRLEQRPNSMTGLIPVYPGDSAAPIRTAKAERRHQEKLRMQSPELAVALDKDLSPAEKRALEAEKRAMWRAARPCGLEEDVRQYEQDLAKRLYQARVRASQAGAPQPPTSSSSSAASQLRMKSLEQDALKAQMVIAKSRDGKKRGTLDQLTESPSPAPTPSPTPMEELSPRGVTSPGRLSLSSKKFDYRQFAAIPSSKPVYDIQSPDTVDDLQFIDDGSSNPMLSARPEAELPTPLPATSALEEMALYSNKRKLRQGRRSLETAMPTCGKTPREEVND</sequence>
<organism evidence="3 4">
    <name type="scientific">Etheostoma spectabile</name>
    <name type="common">orangethroat darter</name>
    <dbReference type="NCBI Taxonomy" id="54343"/>
    <lineage>
        <taxon>Eukaryota</taxon>
        <taxon>Metazoa</taxon>
        <taxon>Chordata</taxon>
        <taxon>Craniata</taxon>
        <taxon>Vertebrata</taxon>
        <taxon>Euteleostomi</taxon>
        <taxon>Actinopterygii</taxon>
        <taxon>Neopterygii</taxon>
        <taxon>Teleostei</taxon>
        <taxon>Neoteleostei</taxon>
        <taxon>Acanthomorphata</taxon>
        <taxon>Eupercaria</taxon>
        <taxon>Perciformes</taxon>
        <taxon>Percoidei</taxon>
        <taxon>Percidae</taxon>
        <taxon>Etheostomatinae</taxon>
        <taxon>Etheostoma</taxon>
    </lineage>
</organism>
<proteinExistence type="predicted"/>
<feature type="region of interest" description="Disordered" evidence="2">
    <location>
        <begin position="592"/>
        <end position="618"/>
    </location>
</feature>
<feature type="compositionally biased region" description="Acidic residues" evidence="2">
    <location>
        <begin position="414"/>
        <end position="425"/>
    </location>
</feature>
<feature type="compositionally biased region" description="Polar residues" evidence="2">
    <location>
        <begin position="124"/>
        <end position="144"/>
    </location>
</feature>